<dbReference type="NCBIfam" id="TIGR00046">
    <property type="entry name" value="RsmE family RNA methyltransferase"/>
    <property type="match status" value="1"/>
</dbReference>
<evidence type="ECO:0000256" key="3">
    <source>
        <dbReference type="ARBA" id="ARBA00022490"/>
    </source>
</evidence>
<dbReference type="GO" id="GO:0032259">
    <property type="term" value="P:methylation"/>
    <property type="evidence" value="ECO:0007669"/>
    <property type="project" value="UniProtKB-KW"/>
</dbReference>
<evidence type="ECO:0000256" key="10">
    <source>
        <dbReference type="PIRNR" id="PIRNR015601"/>
    </source>
</evidence>
<dbReference type="PANTHER" id="PTHR30027:SF3">
    <property type="entry name" value="16S RRNA (URACIL(1498)-N(3))-METHYLTRANSFERASE"/>
    <property type="match status" value="1"/>
</dbReference>
<feature type="domain" description="Ribosomal RNA small subunit methyltransferase E PUA-like" evidence="12">
    <location>
        <begin position="16"/>
        <end position="57"/>
    </location>
</feature>
<dbReference type="InterPro" id="IPR046887">
    <property type="entry name" value="RsmE_PUA-like"/>
</dbReference>
<dbReference type="InterPro" id="IPR029026">
    <property type="entry name" value="tRNA_m1G_MTases_N"/>
</dbReference>
<evidence type="ECO:0000256" key="9">
    <source>
        <dbReference type="ARBA" id="ARBA00047944"/>
    </source>
</evidence>
<dbReference type="InterPro" id="IPR006700">
    <property type="entry name" value="RsmE"/>
</dbReference>
<gene>
    <name evidence="13" type="ORF">IFO69_17575</name>
</gene>
<evidence type="ECO:0000256" key="4">
    <source>
        <dbReference type="ARBA" id="ARBA00022552"/>
    </source>
</evidence>
<evidence type="ECO:0000256" key="8">
    <source>
        <dbReference type="ARBA" id="ARBA00025699"/>
    </source>
</evidence>
<evidence type="ECO:0000313" key="13">
    <source>
        <dbReference type="EMBL" id="MBD8490567.1"/>
    </source>
</evidence>
<evidence type="ECO:0000256" key="7">
    <source>
        <dbReference type="ARBA" id="ARBA00022691"/>
    </source>
</evidence>
<dbReference type="PIRSF" id="PIRSF015601">
    <property type="entry name" value="MTase_slr0722"/>
    <property type="match status" value="1"/>
</dbReference>
<dbReference type="Gene3D" id="2.40.240.20">
    <property type="entry name" value="Hypothetical PUA domain-like, domain 1"/>
    <property type="match status" value="1"/>
</dbReference>
<dbReference type="InterPro" id="IPR029028">
    <property type="entry name" value="Alpha/beta_knot_MTases"/>
</dbReference>
<keyword evidence="3 10" id="KW-0963">Cytoplasm</keyword>
<protein>
    <recommendedName>
        <fullName evidence="10">Ribosomal RNA small subunit methyltransferase E</fullName>
        <ecNumber evidence="10">2.1.1.193</ecNumber>
    </recommendedName>
</protein>
<reference evidence="13 14" key="1">
    <citation type="submission" date="2020-09" db="EMBL/GenBank/DDBJ databases">
        <title>Echinicola sp. CAU 1574 isolated from sand of Sido Beach.</title>
        <authorList>
            <person name="Kim W."/>
        </authorList>
    </citation>
    <scope>NUCLEOTIDE SEQUENCE [LARGE SCALE GENOMIC DNA]</scope>
    <source>
        <strain evidence="13 14">CAU 1574</strain>
    </source>
</reference>
<keyword evidence="6 10" id="KW-0808">Transferase</keyword>
<dbReference type="EMBL" id="JACYTQ010000007">
    <property type="protein sequence ID" value="MBD8490567.1"/>
    <property type="molecule type" value="Genomic_DNA"/>
</dbReference>
<dbReference type="Proteomes" id="UP000647133">
    <property type="component" value="Unassembled WGS sequence"/>
</dbReference>
<keyword evidence="5 10" id="KW-0489">Methyltransferase</keyword>
<comment type="function">
    <text evidence="8 10">Specifically methylates the N3 position of the uracil ring of uridine 1498 (m3U1498) in 16S rRNA. Acts on the fully assembled 30S ribosomal subunit.</text>
</comment>
<comment type="caution">
    <text evidence="13">The sequence shown here is derived from an EMBL/GenBank/DDBJ whole genome shotgun (WGS) entry which is preliminary data.</text>
</comment>
<evidence type="ECO:0000259" key="11">
    <source>
        <dbReference type="Pfam" id="PF04452"/>
    </source>
</evidence>
<sequence length="236" mass="26992">MQLFFQKNIKGDKITLDPDESKHLSKVLRKSVGDEIHITNGNGELFTCIIESISLKSTVLNIIKQEKHTEDNFYIHLAIAPTKNNDRVEWMLEKITEIGFHELTFIKTQNSERTFLKPDRLEKKMIAACKQSLKTRIPKINPIITFQELINKNKTTQSQKFIAYVDQNNQKHLYDLANCKQSYLVLIGPEGDFSEDEIDLAFDNGFKACSLGDSRLRTETAGLAAVHTLSLKNYQS</sequence>
<proteinExistence type="inferred from homology"/>
<feature type="domain" description="Ribosomal RNA small subunit methyltransferase E methyltransferase" evidence="11">
    <location>
        <begin position="70"/>
        <end position="229"/>
    </location>
</feature>
<dbReference type="InterPro" id="IPR046886">
    <property type="entry name" value="RsmE_MTase_dom"/>
</dbReference>
<dbReference type="SUPFAM" id="SSF75217">
    <property type="entry name" value="alpha/beta knot"/>
    <property type="match status" value="1"/>
</dbReference>
<dbReference type="CDD" id="cd18084">
    <property type="entry name" value="RsmE-like"/>
    <property type="match status" value="1"/>
</dbReference>
<comment type="similarity">
    <text evidence="2 10">Belongs to the RNA methyltransferase RsmE family.</text>
</comment>
<evidence type="ECO:0000256" key="2">
    <source>
        <dbReference type="ARBA" id="ARBA00005528"/>
    </source>
</evidence>
<evidence type="ECO:0000256" key="5">
    <source>
        <dbReference type="ARBA" id="ARBA00022603"/>
    </source>
</evidence>
<dbReference type="RefSeq" id="WP_192011440.1">
    <property type="nucleotide sequence ID" value="NZ_JACYTQ010000007.1"/>
</dbReference>
<keyword evidence="14" id="KW-1185">Reference proteome</keyword>
<dbReference type="Pfam" id="PF04452">
    <property type="entry name" value="Methyltrans_RNA"/>
    <property type="match status" value="1"/>
</dbReference>
<dbReference type="SUPFAM" id="SSF88697">
    <property type="entry name" value="PUA domain-like"/>
    <property type="match status" value="1"/>
</dbReference>
<comment type="catalytic activity">
    <reaction evidence="9 10">
        <text>uridine(1498) in 16S rRNA + S-adenosyl-L-methionine = N(3)-methyluridine(1498) in 16S rRNA + S-adenosyl-L-homocysteine + H(+)</text>
        <dbReference type="Rhea" id="RHEA:42920"/>
        <dbReference type="Rhea" id="RHEA-COMP:10283"/>
        <dbReference type="Rhea" id="RHEA-COMP:10284"/>
        <dbReference type="ChEBI" id="CHEBI:15378"/>
        <dbReference type="ChEBI" id="CHEBI:57856"/>
        <dbReference type="ChEBI" id="CHEBI:59789"/>
        <dbReference type="ChEBI" id="CHEBI:65315"/>
        <dbReference type="ChEBI" id="CHEBI:74502"/>
        <dbReference type="EC" id="2.1.1.193"/>
    </reaction>
</comment>
<dbReference type="EC" id="2.1.1.193" evidence="10"/>
<keyword evidence="7 10" id="KW-0949">S-adenosyl-L-methionine</keyword>
<comment type="subcellular location">
    <subcellularLocation>
        <location evidence="1 10">Cytoplasm</location>
    </subcellularLocation>
</comment>
<evidence type="ECO:0000259" key="12">
    <source>
        <dbReference type="Pfam" id="PF20260"/>
    </source>
</evidence>
<accession>A0ABR9AP54</accession>
<evidence type="ECO:0000313" key="14">
    <source>
        <dbReference type="Proteomes" id="UP000647133"/>
    </source>
</evidence>
<dbReference type="Pfam" id="PF20260">
    <property type="entry name" value="PUA_4"/>
    <property type="match status" value="1"/>
</dbReference>
<dbReference type="PANTHER" id="PTHR30027">
    <property type="entry name" value="RIBOSOMAL RNA SMALL SUBUNIT METHYLTRANSFERASE E"/>
    <property type="match status" value="1"/>
</dbReference>
<dbReference type="GO" id="GO:0008168">
    <property type="term" value="F:methyltransferase activity"/>
    <property type="evidence" value="ECO:0007669"/>
    <property type="project" value="UniProtKB-KW"/>
</dbReference>
<dbReference type="Gene3D" id="3.40.1280.10">
    <property type="match status" value="1"/>
</dbReference>
<evidence type="ECO:0000256" key="1">
    <source>
        <dbReference type="ARBA" id="ARBA00004496"/>
    </source>
</evidence>
<name>A0ABR9AP54_9BACT</name>
<organism evidence="13 14">
    <name type="scientific">Echinicola arenosa</name>
    <dbReference type="NCBI Taxonomy" id="2774144"/>
    <lineage>
        <taxon>Bacteria</taxon>
        <taxon>Pseudomonadati</taxon>
        <taxon>Bacteroidota</taxon>
        <taxon>Cytophagia</taxon>
        <taxon>Cytophagales</taxon>
        <taxon>Cyclobacteriaceae</taxon>
        <taxon>Echinicola</taxon>
    </lineage>
</organism>
<keyword evidence="4 10" id="KW-0698">rRNA processing</keyword>
<dbReference type="InterPro" id="IPR015947">
    <property type="entry name" value="PUA-like_sf"/>
</dbReference>
<dbReference type="NCBIfam" id="NF008702">
    <property type="entry name" value="PRK11713.6-1"/>
    <property type="match status" value="1"/>
</dbReference>
<evidence type="ECO:0000256" key="6">
    <source>
        <dbReference type="ARBA" id="ARBA00022679"/>
    </source>
</evidence>